<protein>
    <submittedName>
        <fullName evidence="1">Cyclase</fullName>
    </submittedName>
</protein>
<sequence length="164" mass="17801">MTELAEVPAAVVIAVTRLYARQSRLIDEGDAPGWAATFTADGVFDSPSYPEPAVGTAALVRFAEDFRASCARTATRLRHVVTTVDVLPVPAAAGDPDRVVAHAYLQIVATPAGEESRLVRLTTLTDELVRDDAAPHGWRVARRRVRRDDQNHLTENHHQQGASA</sequence>
<dbReference type="KEGG" id="psim:KR76_20085"/>
<gene>
    <name evidence="1" type="ORF">KR76_20085</name>
</gene>
<organism evidence="1 2">
    <name type="scientific">Nocardioides simplex</name>
    <name type="common">Arthrobacter simplex</name>
    <dbReference type="NCBI Taxonomy" id="2045"/>
    <lineage>
        <taxon>Bacteria</taxon>
        <taxon>Bacillati</taxon>
        <taxon>Actinomycetota</taxon>
        <taxon>Actinomycetes</taxon>
        <taxon>Propionibacteriales</taxon>
        <taxon>Nocardioidaceae</taxon>
        <taxon>Pimelobacter</taxon>
    </lineage>
</organism>
<dbReference type="Proteomes" id="UP000030300">
    <property type="component" value="Chromosome"/>
</dbReference>
<evidence type="ECO:0000313" key="2">
    <source>
        <dbReference type="Proteomes" id="UP000030300"/>
    </source>
</evidence>
<name>A0A0C5XME9_NOCSI</name>
<evidence type="ECO:0000313" key="1">
    <source>
        <dbReference type="EMBL" id="AJR18637.1"/>
    </source>
</evidence>
<dbReference type="InterPro" id="IPR032710">
    <property type="entry name" value="NTF2-like_dom_sf"/>
</dbReference>
<dbReference type="EMBL" id="CP009896">
    <property type="protein sequence ID" value="AJR18637.1"/>
    <property type="molecule type" value="Genomic_DNA"/>
</dbReference>
<dbReference type="OrthoDB" id="9130903at2"/>
<dbReference type="GeneID" id="96611097"/>
<dbReference type="SUPFAM" id="SSF54427">
    <property type="entry name" value="NTF2-like"/>
    <property type="match status" value="1"/>
</dbReference>
<dbReference type="Pfam" id="PF13577">
    <property type="entry name" value="SnoaL_4"/>
    <property type="match status" value="1"/>
</dbReference>
<dbReference type="InterPro" id="IPR037401">
    <property type="entry name" value="SnoaL-like"/>
</dbReference>
<reference evidence="1 2" key="1">
    <citation type="journal article" date="2015" name="Genome Announc.">
        <title>Complete Genome Sequence of Steroid-Transforming Nocardioides simplex VKM Ac-2033D.</title>
        <authorList>
            <person name="Shtratnikova V.Y."/>
            <person name="Schelkunov M.I."/>
            <person name="Pekov Y.A."/>
            <person name="Fokina V.V."/>
            <person name="Logacheva M.D."/>
            <person name="Sokolov S.L."/>
            <person name="Bragin E.Y."/>
            <person name="Ashapkin V.V."/>
            <person name="Donova M.V."/>
        </authorList>
    </citation>
    <scope>NUCLEOTIDE SEQUENCE [LARGE SCALE GENOMIC DNA]</scope>
    <source>
        <strain evidence="1 2">VKM Ac-2033D</strain>
    </source>
</reference>
<dbReference type="AlphaFoldDB" id="A0A0C5XME9"/>
<accession>A0A0C5XME9</accession>
<proteinExistence type="predicted"/>
<dbReference type="Gene3D" id="3.10.450.50">
    <property type="match status" value="1"/>
</dbReference>
<dbReference type="HOGENOM" id="CLU_144131_0_0_11"/>
<keyword evidence="2" id="KW-1185">Reference proteome</keyword>
<dbReference type="RefSeq" id="WP_052138910.1">
    <property type="nucleotide sequence ID" value="NZ_BJMC01000010.1"/>
</dbReference>
<dbReference type="STRING" id="2045.KR76_20085"/>